<accession>A0A1E5UAY8</accession>
<name>A0A1E5UAY8_9FLAO</name>
<organism evidence="1 2">
    <name type="scientific">Cloacibacterium normanense</name>
    <dbReference type="NCBI Taxonomy" id="237258"/>
    <lineage>
        <taxon>Bacteria</taxon>
        <taxon>Pseudomonadati</taxon>
        <taxon>Bacteroidota</taxon>
        <taxon>Flavobacteriia</taxon>
        <taxon>Flavobacteriales</taxon>
        <taxon>Weeksellaceae</taxon>
    </lineage>
</organism>
<sequence length="48" mass="5947">MKIHCKYLCKEILQKNKIDNQKIKYFESKLNSISTTYKYKKKHLKKIR</sequence>
<protein>
    <submittedName>
        <fullName evidence="1">Uncharacterized protein</fullName>
    </submittedName>
</protein>
<keyword evidence="2" id="KW-1185">Reference proteome</keyword>
<dbReference type="AlphaFoldDB" id="A0A1E5UAY8"/>
<gene>
    <name evidence="1" type="ORF">BHF72_0916</name>
</gene>
<proteinExistence type="predicted"/>
<comment type="caution">
    <text evidence="1">The sequence shown here is derived from an EMBL/GenBank/DDBJ whole genome shotgun (WGS) entry which is preliminary data.</text>
</comment>
<evidence type="ECO:0000313" key="1">
    <source>
        <dbReference type="EMBL" id="OEL09968.1"/>
    </source>
</evidence>
<dbReference type="Proteomes" id="UP000095601">
    <property type="component" value="Unassembled WGS sequence"/>
</dbReference>
<evidence type="ECO:0000313" key="2">
    <source>
        <dbReference type="Proteomes" id="UP000095601"/>
    </source>
</evidence>
<reference evidence="1 2" key="1">
    <citation type="submission" date="2016-09" db="EMBL/GenBank/DDBJ databases">
        <authorList>
            <person name="Capua I."/>
            <person name="De Benedictis P."/>
            <person name="Joannis T."/>
            <person name="Lombin L.H."/>
            <person name="Cattoli G."/>
        </authorList>
    </citation>
    <scope>NUCLEOTIDE SEQUENCE [LARGE SCALE GENOMIC DNA]</scope>
    <source>
        <strain evidence="1 2">NRS-1</strain>
    </source>
</reference>
<dbReference type="EMBL" id="MKGI01000080">
    <property type="protein sequence ID" value="OEL09968.1"/>
    <property type="molecule type" value="Genomic_DNA"/>
</dbReference>